<protein>
    <submittedName>
        <fullName evidence="1">Preprotein translocase subunit SecY</fullName>
    </submittedName>
</protein>
<dbReference type="EMBL" id="DRKW01000103">
    <property type="protein sequence ID" value="HEB73946.1"/>
    <property type="molecule type" value="Genomic_DNA"/>
</dbReference>
<dbReference type="InterPro" id="IPR023201">
    <property type="entry name" value="SecY_dom_sf"/>
</dbReference>
<reference evidence="1" key="1">
    <citation type="journal article" date="2020" name="mSystems">
        <title>Genome- and Community-Level Interaction Insights into Carbon Utilization and Element Cycling Functions of Hydrothermarchaeota in Hydrothermal Sediment.</title>
        <authorList>
            <person name="Zhou Z."/>
            <person name="Liu Y."/>
            <person name="Xu W."/>
            <person name="Pan J."/>
            <person name="Luo Z.H."/>
            <person name="Li M."/>
        </authorList>
    </citation>
    <scope>NUCLEOTIDE SEQUENCE [LARGE SCALE GENOMIC DNA]</scope>
    <source>
        <strain evidence="1">HyVt-45</strain>
    </source>
</reference>
<feature type="non-terminal residue" evidence="1">
    <location>
        <position position="77"/>
    </location>
</feature>
<dbReference type="AlphaFoldDB" id="A0A7V1I3T0"/>
<dbReference type="PRINTS" id="PR00303">
    <property type="entry name" value="SECYTRNLCASE"/>
</dbReference>
<sequence>MIQGFQNIPKIPELKRRIIFTILMLAIYRLGIHIPTPGVDTAALTAFFAKTKGTLFGLIDMFSGGALRRLSIFALGI</sequence>
<evidence type="ECO:0000313" key="1">
    <source>
        <dbReference type="EMBL" id="HEB73946.1"/>
    </source>
</evidence>
<organism evidence="1">
    <name type="scientific">Desulfofervidus auxilii</name>
    <dbReference type="NCBI Taxonomy" id="1621989"/>
    <lineage>
        <taxon>Bacteria</taxon>
        <taxon>Pseudomonadati</taxon>
        <taxon>Thermodesulfobacteriota</taxon>
        <taxon>Candidatus Desulfofervidia</taxon>
        <taxon>Candidatus Desulfofervidales</taxon>
        <taxon>Candidatus Desulfofervidaceae</taxon>
        <taxon>Candidatus Desulfofervidus</taxon>
    </lineage>
</organism>
<comment type="caution">
    <text evidence="1">The sequence shown here is derived from an EMBL/GenBank/DDBJ whole genome shotgun (WGS) entry which is preliminary data.</text>
</comment>
<dbReference type="SUPFAM" id="SSF103491">
    <property type="entry name" value="Preprotein translocase SecY subunit"/>
    <property type="match status" value="1"/>
</dbReference>
<dbReference type="Proteomes" id="UP000886268">
    <property type="component" value="Unassembled WGS sequence"/>
</dbReference>
<gene>
    <name evidence="1" type="ORF">ENJ03_01835</name>
</gene>
<accession>A0A7V1I3T0</accession>
<name>A0A7V1I3T0_DESA2</name>
<dbReference type="Gene3D" id="1.10.3370.10">
    <property type="entry name" value="SecY subunit domain"/>
    <property type="match status" value="1"/>
</dbReference>
<proteinExistence type="predicted"/>